<comment type="similarity">
    <text evidence="1">Belongs to the universal stress protein A family.</text>
</comment>
<gene>
    <name evidence="3" type="ORF">MTBBW1_2190020</name>
</gene>
<reference evidence="3 4" key="1">
    <citation type="submission" date="2017-03" db="EMBL/GenBank/DDBJ databases">
        <authorList>
            <person name="Afonso C.L."/>
            <person name="Miller P.J."/>
            <person name="Scott M.A."/>
            <person name="Spackman E."/>
            <person name="Goraichik I."/>
            <person name="Dimitrov K.M."/>
            <person name="Suarez D.L."/>
            <person name="Swayne D.E."/>
        </authorList>
    </citation>
    <scope>NUCLEOTIDE SEQUENCE [LARGE SCALE GENOMIC DNA]</scope>
    <source>
        <strain evidence="3">PRJEB14757</strain>
    </source>
</reference>
<dbReference type="PANTHER" id="PTHR46268:SF6">
    <property type="entry name" value="UNIVERSAL STRESS PROTEIN UP12"/>
    <property type="match status" value="1"/>
</dbReference>
<evidence type="ECO:0000259" key="2">
    <source>
        <dbReference type="Pfam" id="PF00582"/>
    </source>
</evidence>
<evidence type="ECO:0000313" key="4">
    <source>
        <dbReference type="Proteomes" id="UP000191931"/>
    </source>
</evidence>
<dbReference type="PANTHER" id="PTHR46268">
    <property type="entry name" value="STRESS RESPONSE PROTEIN NHAX"/>
    <property type="match status" value="1"/>
</dbReference>
<evidence type="ECO:0000256" key="1">
    <source>
        <dbReference type="ARBA" id="ARBA00008791"/>
    </source>
</evidence>
<dbReference type="EMBL" id="FWEV01000134">
    <property type="protein sequence ID" value="SLM30300.1"/>
    <property type="molecule type" value="Genomic_DNA"/>
</dbReference>
<proteinExistence type="inferred from homology"/>
<accession>A0A1W1HCV7</accession>
<dbReference type="AlphaFoldDB" id="A0A1W1HCV7"/>
<dbReference type="RefSeq" id="WP_186441665.1">
    <property type="nucleotide sequence ID" value="NZ_LT828559.1"/>
</dbReference>
<dbReference type="Proteomes" id="UP000191931">
    <property type="component" value="Unassembled WGS sequence"/>
</dbReference>
<evidence type="ECO:0000313" key="3">
    <source>
        <dbReference type="EMBL" id="SLM30300.1"/>
    </source>
</evidence>
<dbReference type="Pfam" id="PF00582">
    <property type="entry name" value="Usp"/>
    <property type="match status" value="1"/>
</dbReference>
<dbReference type="InterPro" id="IPR006016">
    <property type="entry name" value="UspA"/>
</dbReference>
<dbReference type="InterPro" id="IPR014729">
    <property type="entry name" value="Rossmann-like_a/b/a_fold"/>
</dbReference>
<name>A0A1W1HCV7_9BACT</name>
<keyword evidence="4" id="KW-1185">Reference proteome</keyword>
<organism evidence="3 4">
    <name type="scientific">Desulfamplus magnetovallimortis</name>
    <dbReference type="NCBI Taxonomy" id="1246637"/>
    <lineage>
        <taxon>Bacteria</taxon>
        <taxon>Pseudomonadati</taxon>
        <taxon>Thermodesulfobacteriota</taxon>
        <taxon>Desulfobacteria</taxon>
        <taxon>Desulfobacterales</taxon>
        <taxon>Desulfobacteraceae</taxon>
        <taxon>Desulfamplus</taxon>
    </lineage>
</organism>
<feature type="domain" description="UspA" evidence="2">
    <location>
        <begin position="2"/>
        <end position="131"/>
    </location>
</feature>
<dbReference type="Gene3D" id="3.40.50.620">
    <property type="entry name" value="HUPs"/>
    <property type="match status" value="1"/>
</dbReference>
<dbReference type="CDD" id="cd00293">
    <property type="entry name" value="USP-like"/>
    <property type="match status" value="1"/>
</dbReference>
<dbReference type="SUPFAM" id="SSF52402">
    <property type="entry name" value="Adenine nucleotide alpha hydrolases-like"/>
    <property type="match status" value="1"/>
</dbReference>
<protein>
    <submittedName>
        <fullName evidence="3">Putative Universal stress protein in QAH/OAS sulfhydrylase 3'region</fullName>
    </submittedName>
</protein>
<sequence>MKILVYIKNSDGDKRAISVAAEHAKAFNASVDLISVISENSETPMGAVEKAETALNNYIDNFFKPEGISCVSKVIMTTLAHGEAVVQYADNHHIDEIIMSIRKRSKVGKLFFGSTTQFVILEAPCMVITVK</sequence>
<dbReference type="STRING" id="1246637.MTBBW1_2190020"/>